<dbReference type="InterPro" id="IPR056544">
    <property type="entry name" value="Ig_POM152"/>
</dbReference>
<dbReference type="PANTHER" id="PTHR28206">
    <property type="entry name" value="NUCLEOPORIN POM152"/>
    <property type="match status" value="1"/>
</dbReference>
<dbReference type="PANTHER" id="PTHR28206:SF1">
    <property type="entry name" value="NUCLEOPORIN POM152"/>
    <property type="match status" value="1"/>
</dbReference>
<keyword evidence="1" id="KW-0472">Membrane</keyword>
<evidence type="ECO:0000256" key="1">
    <source>
        <dbReference type="SAM" id="Phobius"/>
    </source>
</evidence>
<keyword evidence="1" id="KW-0812">Transmembrane</keyword>
<dbReference type="Pfam" id="PF24097">
    <property type="entry name" value="TMD_POM152"/>
    <property type="match status" value="1"/>
</dbReference>
<dbReference type="EMBL" id="BAABUJ010000014">
    <property type="protein sequence ID" value="GAA5799971.1"/>
    <property type="molecule type" value="Genomic_DNA"/>
</dbReference>
<proteinExistence type="predicted"/>
<dbReference type="InterPro" id="IPR056540">
    <property type="entry name" value="TMD_POM152"/>
</dbReference>
<comment type="caution">
    <text evidence="5">The sequence shown here is derived from an EMBL/GenBank/DDBJ whole genome shotgun (WGS) entry which is preliminary data.</text>
</comment>
<feature type="transmembrane region" description="Helical" evidence="1">
    <location>
        <begin position="58"/>
        <end position="76"/>
    </location>
</feature>
<accession>A0ABP9XYZ8</accession>
<dbReference type="InterPro" id="IPR056541">
    <property type="entry name" value="Ig-like_POM152"/>
</dbReference>
<name>A0ABP9XYZ8_9FUNG</name>
<protein>
    <submittedName>
        <fullName evidence="5">Uncharacterized protein</fullName>
    </submittedName>
</protein>
<feature type="transmembrane region" description="Helical" evidence="1">
    <location>
        <begin position="21"/>
        <end position="38"/>
    </location>
</feature>
<gene>
    <name evidence="5" type="ORF">HPULCUR_005392</name>
</gene>
<feature type="domain" description="Nucleoporin POM152 N-terminal transmembrane" evidence="3">
    <location>
        <begin position="26"/>
        <end position="104"/>
    </location>
</feature>
<reference evidence="5 6" key="1">
    <citation type="submission" date="2024-04" db="EMBL/GenBank/DDBJ databases">
        <title>genome sequences of Mucor flavus KT1a and Helicostylum pulchrum KT1b strains isolation_sourced from the surface of a dry-aged beef.</title>
        <authorList>
            <person name="Toyotome T."/>
            <person name="Hosono M."/>
            <person name="Torimaru M."/>
            <person name="Fukuda K."/>
            <person name="Mikami N."/>
        </authorList>
    </citation>
    <scope>NUCLEOTIDE SEQUENCE [LARGE SCALE GENOMIC DNA]</scope>
    <source>
        <strain evidence="5 6">KT1b</strain>
    </source>
</reference>
<feature type="domain" description="Nucleoporin POM152 Ig-like" evidence="4">
    <location>
        <begin position="321"/>
        <end position="407"/>
    </location>
</feature>
<feature type="transmembrane region" description="Helical" evidence="1">
    <location>
        <begin position="88"/>
        <end position="115"/>
    </location>
</feature>
<evidence type="ECO:0000313" key="6">
    <source>
        <dbReference type="Proteomes" id="UP001476247"/>
    </source>
</evidence>
<evidence type="ECO:0000313" key="5">
    <source>
        <dbReference type="EMBL" id="GAA5799971.1"/>
    </source>
</evidence>
<evidence type="ECO:0000259" key="3">
    <source>
        <dbReference type="Pfam" id="PF24097"/>
    </source>
</evidence>
<organism evidence="5 6">
    <name type="scientific">Helicostylum pulchrum</name>
    <dbReference type="NCBI Taxonomy" id="562976"/>
    <lineage>
        <taxon>Eukaryota</taxon>
        <taxon>Fungi</taxon>
        <taxon>Fungi incertae sedis</taxon>
        <taxon>Mucoromycota</taxon>
        <taxon>Mucoromycotina</taxon>
        <taxon>Mucoromycetes</taxon>
        <taxon>Mucorales</taxon>
        <taxon>Mucorineae</taxon>
        <taxon>Mucoraceae</taxon>
        <taxon>Helicostylum</taxon>
    </lineage>
</organism>
<feature type="domain" description="Nucleoporin POM152 immunoglobulin-like" evidence="2">
    <location>
        <begin position="158"/>
        <end position="217"/>
    </location>
</feature>
<keyword evidence="6" id="KW-1185">Reference proteome</keyword>
<keyword evidence="1" id="KW-1133">Transmembrane helix</keyword>
<sequence length="435" mass="48879">MNIPPRQIDMRPLIPYTVMGFNHQFHLAIGILVVLQTWKVEDILAVYYATNPEQYNGIIPKWCLIDVCYLVSLHIAKIPWLQATKLRTIFLISIAFMFNLSVFVVFSGLFVNMVFGNPFGKQTSIPQGRGNYISGEDNVMTIKDKYCVGYDMSSSTCQPELPTFKLSAMPIASKCAGHSEIGTKFIAIFEGAPPYVLDYIITKQNDNSTTVTTQIAPIKQSAHPPLDAKFDFSLGRVLRTCPGEDISMDVDLCGTGPFELSWTHAGQIYSDKVEGNRYKIMLVPFSRAGHHVVSLVKIEDANGCVKDLDSPDFTIDVRNDRPTVSFDTNGENVRKVEITKDTTTSLPIRLTGERPWFVTYRNVELGDNSKRTERFIDHNASIRVSDIGHYELLKVDDSTCNGDVLKTQYLVQWLDKPTVSNAYDISTVSYGLQRK</sequence>
<dbReference type="InterPro" id="IPR037701">
    <property type="entry name" value="Pom152"/>
</dbReference>
<dbReference type="Pfam" id="PF24312">
    <property type="entry name" value="Ig-like_POM152"/>
    <property type="match status" value="1"/>
</dbReference>
<dbReference type="Proteomes" id="UP001476247">
    <property type="component" value="Unassembled WGS sequence"/>
</dbReference>
<evidence type="ECO:0000259" key="4">
    <source>
        <dbReference type="Pfam" id="PF24312"/>
    </source>
</evidence>
<dbReference type="Pfam" id="PF23664">
    <property type="entry name" value="Ig_Pom152"/>
    <property type="match status" value="1"/>
</dbReference>
<evidence type="ECO:0000259" key="2">
    <source>
        <dbReference type="Pfam" id="PF23664"/>
    </source>
</evidence>